<dbReference type="EMBL" id="JAAALK010000080">
    <property type="protein sequence ID" value="KAG8092037.1"/>
    <property type="molecule type" value="Genomic_DNA"/>
</dbReference>
<sequence>MRADEDRAGDGREGDECGGGGVEEGATSCCSCLPFCCPLRRSAAAGERRRGRRKFRIRLRLSWSWISWPWCLPTSGDKKNTTTTTTTESTKGRKGMKRMLRLLLTSSSSPSPPSQAKKALATSVSSAGGSFLLPKVYYTIRHHCININDRHGHDPMNDLEQFFSFH</sequence>
<keyword evidence="3" id="KW-1185">Reference proteome</keyword>
<dbReference type="Proteomes" id="UP000729402">
    <property type="component" value="Unassembled WGS sequence"/>
</dbReference>
<organism evidence="2 3">
    <name type="scientific">Zizania palustris</name>
    <name type="common">Northern wild rice</name>
    <dbReference type="NCBI Taxonomy" id="103762"/>
    <lineage>
        <taxon>Eukaryota</taxon>
        <taxon>Viridiplantae</taxon>
        <taxon>Streptophyta</taxon>
        <taxon>Embryophyta</taxon>
        <taxon>Tracheophyta</taxon>
        <taxon>Spermatophyta</taxon>
        <taxon>Magnoliopsida</taxon>
        <taxon>Liliopsida</taxon>
        <taxon>Poales</taxon>
        <taxon>Poaceae</taxon>
        <taxon>BOP clade</taxon>
        <taxon>Oryzoideae</taxon>
        <taxon>Oryzeae</taxon>
        <taxon>Zizaniinae</taxon>
        <taxon>Zizania</taxon>
    </lineage>
</organism>
<gene>
    <name evidence="2" type="ORF">GUJ93_ZPchr0012g21839</name>
</gene>
<feature type="compositionally biased region" description="Basic and acidic residues" evidence="1">
    <location>
        <begin position="1"/>
        <end position="15"/>
    </location>
</feature>
<evidence type="ECO:0000313" key="2">
    <source>
        <dbReference type="EMBL" id="KAG8092037.1"/>
    </source>
</evidence>
<evidence type="ECO:0000256" key="1">
    <source>
        <dbReference type="SAM" id="MobiDB-lite"/>
    </source>
</evidence>
<comment type="caution">
    <text evidence="2">The sequence shown here is derived from an EMBL/GenBank/DDBJ whole genome shotgun (WGS) entry which is preliminary data.</text>
</comment>
<dbReference type="AlphaFoldDB" id="A0A8J6BP85"/>
<protein>
    <submittedName>
        <fullName evidence="2">Uncharacterized protein</fullName>
    </submittedName>
</protein>
<accession>A0A8J6BP85</accession>
<evidence type="ECO:0000313" key="3">
    <source>
        <dbReference type="Proteomes" id="UP000729402"/>
    </source>
</evidence>
<reference evidence="2" key="2">
    <citation type="submission" date="2021-02" db="EMBL/GenBank/DDBJ databases">
        <authorList>
            <person name="Kimball J.A."/>
            <person name="Haas M.W."/>
            <person name="Macchietto M."/>
            <person name="Kono T."/>
            <person name="Duquette J."/>
            <person name="Shao M."/>
        </authorList>
    </citation>
    <scope>NUCLEOTIDE SEQUENCE</scope>
    <source>
        <tissue evidence="2">Fresh leaf tissue</tissue>
    </source>
</reference>
<proteinExistence type="predicted"/>
<reference evidence="2" key="1">
    <citation type="journal article" date="2021" name="bioRxiv">
        <title>Whole Genome Assembly and Annotation of Northern Wild Rice, Zizania palustris L., Supports a Whole Genome Duplication in the Zizania Genus.</title>
        <authorList>
            <person name="Haas M."/>
            <person name="Kono T."/>
            <person name="Macchietto M."/>
            <person name="Millas R."/>
            <person name="McGilp L."/>
            <person name="Shao M."/>
            <person name="Duquette J."/>
            <person name="Hirsch C.N."/>
            <person name="Kimball J."/>
        </authorList>
    </citation>
    <scope>NUCLEOTIDE SEQUENCE</scope>
    <source>
        <tissue evidence="2">Fresh leaf tissue</tissue>
    </source>
</reference>
<name>A0A8J6BP85_ZIZPA</name>
<feature type="region of interest" description="Disordered" evidence="1">
    <location>
        <begin position="1"/>
        <end position="21"/>
    </location>
</feature>